<comment type="caution">
    <text evidence="7">The sequence shown here is derived from an EMBL/GenBank/DDBJ whole genome shotgun (WGS) entry which is preliminary data.</text>
</comment>
<evidence type="ECO:0000313" key="8">
    <source>
        <dbReference type="Proteomes" id="UP000318571"/>
    </source>
</evidence>
<evidence type="ECO:0000256" key="2">
    <source>
        <dbReference type="ARBA" id="ARBA00022692"/>
    </source>
</evidence>
<dbReference type="EMBL" id="VCGU01000007">
    <property type="protein sequence ID" value="TRY73628.1"/>
    <property type="molecule type" value="Genomic_DNA"/>
</dbReference>
<keyword evidence="4 5" id="KW-0472">Membrane</keyword>
<dbReference type="Proteomes" id="UP000318571">
    <property type="component" value="Chromosome 3"/>
</dbReference>
<dbReference type="PANTHER" id="PTHR46641">
    <property type="entry name" value="FMRFAMIDE RECEPTOR-RELATED"/>
    <property type="match status" value="1"/>
</dbReference>
<organism evidence="7 8">
    <name type="scientific">Tigriopus californicus</name>
    <name type="common">Marine copepod</name>
    <dbReference type="NCBI Taxonomy" id="6832"/>
    <lineage>
        <taxon>Eukaryota</taxon>
        <taxon>Metazoa</taxon>
        <taxon>Ecdysozoa</taxon>
        <taxon>Arthropoda</taxon>
        <taxon>Crustacea</taxon>
        <taxon>Multicrustacea</taxon>
        <taxon>Hexanauplia</taxon>
        <taxon>Copepoda</taxon>
        <taxon>Harpacticoida</taxon>
        <taxon>Harpacticidae</taxon>
        <taxon>Tigriopus</taxon>
    </lineage>
</organism>
<dbReference type="Gene3D" id="1.20.1070.10">
    <property type="entry name" value="Rhodopsin 7-helix transmembrane proteins"/>
    <property type="match status" value="1"/>
</dbReference>
<keyword evidence="8" id="KW-1185">Reference proteome</keyword>
<name>A0A553P7G2_TIGCA</name>
<proteinExistence type="predicted"/>
<evidence type="ECO:0000313" key="7">
    <source>
        <dbReference type="EMBL" id="TRY73628.1"/>
    </source>
</evidence>
<dbReference type="PANTHER" id="PTHR46641:SF16">
    <property type="entry name" value="G-PROTEIN COUPLED RECEPTORS FAMILY 1 PROFILE DOMAIN-CONTAINING PROTEIN"/>
    <property type="match status" value="1"/>
</dbReference>
<evidence type="ECO:0000256" key="3">
    <source>
        <dbReference type="ARBA" id="ARBA00022989"/>
    </source>
</evidence>
<reference evidence="7 8" key="1">
    <citation type="journal article" date="2018" name="Nat. Ecol. Evol.">
        <title>Genomic signatures of mitonuclear coevolution across populations of Tigriopus californicus.</title>
        <authorList>
            <person name="Barreto F.S."/>
            <person name="Watson E.T."/>
            <person name="Lima T.G."/>
            <person name="Willett C.S."/>
            <person name="Edmands S."/>
            <person name="Li W."/>
            <person name="Burton R.S."/>
        </authorList>
    </citation>
    <scope>NUCLEOTIDE SEQUENCE [LARGE SCALE GENOMIC DNA]</scope>
    <source>
        <strain evidence="7 8">San Diego</strain>
    </source>
</reference>
<feature type="domain" description="G-protein coupled receptors family 1 profile" evidence="6">
    <location>
        <begin position="1"/>
        <end position="221"/>
    </location>
</feature>
<evidence type="ECO:0000256" key="4">
    <source>
        <dbReference type="ARBA" id="ARBA00023136"/>
    </source>
</evidence>
<dbReference type="AlphaFoldDB" id="A0A553P7G2"/>
<dbReference type="SUPFAM" id="SSF81321">
    <property type="entry name" value="Family A G protein-coupled receptor-like"/>
    <property type="match status" value="1"/>
</dbReference>
<evidence type="ECO:0000256" key="1">
    <source>
        <dbReference type="ARBA" id="ARBA00004370"/>
    </source>
</evidence>
<accession>A0A553P7G2</accession>
<keyword evidence="2 5" id="KW-0812">Transmembrane</keyword>
<sequence length="229" mass="26613">MAIALALERYRAIRHPIQYHNANAGTNPWKKAFTNYLGPVIGFSVITNLPKFLEFEALYQENIHDTYNPELNTITKMKVVEAVIYPTDLRFNHKYVLWYKNVTRLLLTGLIPFVVLVYLNFSVFSVIRRRRHLEHRFIKVQSTALKAEAAKQAYVLFAICTTFLFGHILRVVLNIHEFYTLDQVLDGMDNDCFTVKFWTLVTGNVSHLLLTINSSMNILIYCLMSGDFR</sequence>
<feature type="transmembrane region" description="Helical" evidence="5">
    <location>
        <begin position="153"/>
        <end position="173"/>
    </location>
</feature>
<dbReference type="STRING" id="6832.A0A553P7G2"/>
<dbReference type="GO" id="GO:0016020">
    <property type="term" value="C:membrane"/>
    <property type="evidence" value="ECO:0007669"/>
    <property type="project" value="UniProtKB-SubCell"/>
</dbReference>
<feature type="transmembrane region" description="Helical" evidence="5">
    <location>
        <begin position="105"/>
        <end position="127"/>
    </location>
</feature>
<protein>
    <recommendedName>
        <fullName evidence="6">G-protein coupled receptors family 1 profile domain-containing protein</fullName>
    </recommendedName>
</protein>
<keyword evidence="3 5" id="KW-1133">Transmembrane helix</keyword>
<dbReference type="InterPro" id="IPR017452">
    <property type="entry name" value="GPCR_Rhodpsn_7TM"/>
</dbReference>
<evidence type="ECO:0000256" key="5">
    <source>
        <dbReference type="SAM" id="Phobius"/>
    </source>
</evidence>
<comment type="subcellular location">
    <subcellularLocation>
        <location evidence="1">Membrane</location>
    </subcellularLocation>
</comment>
<gene>
    <name evidence="7" type="ORF">TCAL_03327</name>
</gene>
<dbReference type="InterPro" id="IPR052954">
    <property type="entry name" value="GPCR-Ligand_Int"/>
</dbReference>
<feature type="transmembrane region" description="Helical" evidence="5">
    <location>
        <begin position="205"/>
        <end position="224"/>
    </location>
</feature>
<dbReference type="OMA" id="YHNANAG"/>
<dbReference type="PROSITE" id="PS50262">
    <property type="entry name" value="G_PROTEIN_RECEP_F1_2"/>
    <property type="match status" value="1"/>
</dbReference>
<evidence type="ECO:0000259" key="6">
    <source>
        <dbReference type="PROSITE" id="PS50262"/>
    </source>
</evidence>